<dbReference type="SUPFAM" id="SSF57716">
    <property type="entry name" value="Glucocorticoid receptor-like (DNA-binding domain)"/>
    <property type="match status" value="1"/>
</dbReference>
<dbReference type="EMBL" id="JAIOIV010000014">
    <property type="protein sequence ID" value="MBZ0154825.1"/>
    <property type="molecule type" value="Genomic_DNA"/>
</dbReference>
<dbReference type="AlphaFoldDB" id="A0A953J9W0"/>
<evidence type="ECO:0000256" key="4">
    <source>
        <dbReference type="PROSITE-ProRule" id="PRU00510"/>
    </source>
</evidence>
<dbReference type="Pfam" id="PF01258">
    <property type="entry name" value="zf-dskA_traR"/>
    <property type="match status" value="1"/>
</dbReference>
<dbReference type="PROSITE" id="PS51128">
    <property type="entry name" value="ZF_DKSA_2"/>
    <property type="match status" value="1"/>
</dbReference>
<dbReference type="PROSITE" id="PS01102">
    <property type="entry name" value="ZF_DKSA_1"/>
    <property type="match status" value="1"/>
</dbReference>
<keyword evidence="2" id="KW-0863">Zinc-finger</keyword>
<dbReference type="InterPro" id="IPR000962">
    <property type="entry name" value="Znf_DskA_TraR"/>
</dbReference>
<dbReference type="InterPro" id="IPR020458">
    <property type="entry name" value="Znf_DskA_TraR_CS"/>
</dbReference>
<dbReference type="PANTHER" id="PTHR33823">
    <property type="entry name" value="RNA POLYMERASE-BINDING TRANSCRIPTION FACTOR DKSA-RELATED"/>
    <property type="match status" value="1"/>
</dbReference>
<dbReference type="Gene3D" id="1.20.120.910">
    <property type="entry name" value="DksA, coiled-coil domain"/>
    <property type="match status" value="1"/>
</dbReference>
<name>A0A953J9W0_9BACT</name>
<evidence type="ECO:0000256" key="2">
    <source>
        <dbReference type="ARBA" id="ARBA00022771"/>
    </source>
</evidence>
<reference evidence="6" key="1">
    <citation type="journal article" date="2021" name="bioRxiv">
        <title>Unraveling nitrogen, sulfur and carbon metabolic pathways and microbial community transcriptional responses to substrate deprivation and toxicity stresses in a bioreactor mimicking anoxic brackish coastal sediment conditions.</title>
        <authorList>
            <person name="Martins P.D."/>
            <person name="Echeveste M.J."/>
            <person name="Arshad A."/>
            <person name="Kurth J."/>
            <person name="Ouboter H."/>
            <person name="Jetten M.S.M."/>
            <person name="Welte C.U."/>
        </authorList>
    </citation>
    <scope>NUCLEOTIDE SEQUENCE</scope>
    <source>
        <strain evidence="6">MAG_39</strain>
    </source>
</reference>
<evidence type="ECO:0000256" key="1">
    <source>
        <dbReference type="ARBA" id="ARBA00022723"/>
    </source>
</evidence>
<feature type="domain" description="Zinc finger DksA/TraR C4-type" evidence="5">
    <location>
        <begin position="84"/>
        <end position="117"/>
    </location>
</feature>
<comment type="caution">
    <text evidence="6">The sequence shown here is derived from an EMBL/GenBank/DDBJ whole genome shotgun (WGS) entry which is preliminary data.</text>
</comment>
<sequence length="123" mass="13912">MDPIRKSNLTSLLLSKKDELLNISKKEMNGFINGDSRKAYGSGNEDGDVSLSLQIEDVSISAMKIRSETLKQIEHSLMKLRENEYGVCEECGEEIDEKRLNVMPFAILCRDCQEAKELAEKAR</sequence>
<dbReference type="GO" id="GO:0008270">
    <property type="term" value="F:zinc ion binding"/>
    <property type="evidence" value="ECO:0007669"/>
    <property type="project" value="UniProtKB-KW"/>
</dbReference>
<keyword evidence="1" id="KW-0479">Metal-binding</keyword>
<proteinExistence type="predicted"/>
<feature type="zinc finger region" description="dksA C4-type" evidence="4">
    <location>
        <begin position="88"/>
        <end position="112"/>
    </location>
</feature>
<organism evidence="6 7">
    <name type="scientific">Candidatus Nitrobium versatile</name>
    <dbReference type="NCBI Taxonomy" id="2884831"/>
    <lineage>
        <taxon>Bacteria</taxon>
        <taxon>Pseudomonadati</taxon>
        <taxon>Nitrospirota</taxon>
        <taxon>Nitrospiria</taxon>
        <taxon>Nitrospirales</taxon>
        <taxon>Nitrospiraceae</taxon>
        <taxon>Candidatus Nitrobium</taxon>
    </lineage>
</organism>
<dbReference type="Proteomes" id="UP000705867">
    <property type="component" value="Unassembled WGS sequence"/>
</dbReference>
<reference evidence="6" key="2">
    <citation type="submission" date="2021-08" db="EMBL/GenBank/DDBJ databases">
        <authorList>
            <person name="Dalcin Martins P."/>
        </authorList>
    </citation>
    <scope>NUCLEOTIDE SEQUENCE</scope>
    <source>
        <strain evidence="6">MAG_39</strain>
    </source>
</reference>
<gene>
    <name evidence="6" type="ORF">K8I29_01250</name>
</gene>
<evidence type="ECO:0000259" key="5">
    <source>
        <dbReference type="Pfam" id="PF01258"/>
    </source>
</evidence>
<evidence type="ECO:0000256" key="3">
    <source>
        <dbReference type="ARBA" id="ARBA00022833"/>
    </source>
</evidence>
<protein>
    <submittedName>
        <fullName evidence="6">TraR/DksA family transcriptional regulator</fullName>
    </submittedName>
</protein>
<evidence type="ECO:0000313" key="7">
    <source>
        <dbReference type="Proteomes" id="UP000705867"/>
    </source>
</evidence>
<dbReference type="PANTHER" id="PTHR33823:SF4">
    <property type="entry name" value="GENERAL STRESS PROTEIN 16O"/>
    <property type="match status" value="1"/>
</dbReference>
<keyword evidence="3" id="KW-0862">Zinc</keyword>
<evidence type="ECO:0000313" key="6">
    <source>
        <dbReference type="EMBL" id="MBZ0154825.1"/>
    </source>
</evidence>
<accession>A0A953J9W0</accession>